<keyword evidence="5" id="KW-0408">Iron</keyword>
<dbReference type="InterPro" id="IPR012837">
    <property type="entry name" value="NrdG"/>
</dbReference>
<dbReference type="NCBIfam" id="TIGR02491">
    <property type="entry name" value="NrdG"/>
    <property type="match status" value="1"/>
</dbReference>
<dbReference type="EMBL" id="JAAIII010000002">
    <property type="protein sequence ID" value="NMM93612.1"/>
    <property type="molecule type" value="Genomic_DNA"/>
</dbReference>
<dbReference type="GO" id="GO:0051539">
    <property type="term" value="F:4 iron, 4 sulfur cluster binding"/>
    <property type="evidence" value="ECO:0007669"/>
    <property type="project" value="UniProtKB-KW"/>
</dbReference>
<name>A0A7Y0ENP5_9BIFI</name>
<dbReference type="PANTHER" id="PTHR30352:SF2">
    <property type="entry name" value="ANAEROBIC RIBONUCLEOSIDE-TRIPHOSPHATE REDUCTASE-ACTIVATING PROTEIN"/>
    <property type="match status" value="1"/>
</dbReference>
<proteinExistence type="predicted"/>
<evidence type="ECO:0000256" key="5">
    <source>
        <dbReference type="ARBA" id="ARBA00023004"/>
    </source>
</evidence>
<dbReference type="SFLD" id="SFLDG01066">
    <property type="entry name" value="organic_radical-activating_enz"/>
    <property type="match status" value="1"/>
</dbReference>
<evidence type="ECO:0000256" key="7">
    <source>
        <dbReference type="SAM" id="MobiDB-lite"/>
    </source>
</evidence>
<evidence type="ECO:0000256" key="6">
    <source>
        <dbReference type="ARBA" id="ARBA00023014"/>
    </source>
</evidence>
<evidence type="ECO:0000256" key="3">
    <source>
        <dbReference type="ARBA" id="ARBA00022691"/>
    </source>
</evidence>
<reference evidence="8 9" key="1">
    <citation type="submission" date="2020-02" db="EMBL/GenBank/DDBJ databases">
        <title>Characterization of phylogenetic diversity of novel bifidobacterial species isolated in Czech ZOOs.</title>
        <authorList>
            <person name="Lugli G.A."/>
            <person name="Vera N.B."/>
            <person name="Ventura M."/>
        </authorList>
    </citation>
    <scope>NUCLEOTIDE SEQUENCE [LARGE SCALE GENOMIC DNA]</scope>
    <source>
        <strain evidence="8 9">DSM 109957</strain>
    </source>
</reference>
<dbReference type="SFLD" id="SFLDS00029">
    <property type="entry name" value="Radical_SAM"/>
    <property type="match status" value="1"/>
</dbReference>
<keyword evidence="3" id="KW-0949">S-adenosyl-L-methionine</keyword>
<dbReference type="Proteomes" id="UP000532194">
    <property type="component" value="Unassembled WGS sequence"/>
</dbReference>
<keyword evidence="4" id="KW-0479">Metal-binding</keyword>
<dbReference type="InterPro" id="IPR034457">
    <property type="entry name" value="Organic_radical-activating"/>
</dbReference>
<dbReference type="SUPFAM" id="SSF102114">
    <property type="entry name" value="Radical SAM enzymes"/>
    <property type="match status" value="1"/>
</dbReference>
<dbReference type="InterPro" id="IPR058240">
    <property type="entry name" value="rSAM_sf"/>
</dbReference>
<dbReference type="Pfam" id="PF13353">
    <property type="entry name" value="Fer4_12"/>
    <property type="match status" value="1"/>
</dbReference>
<dbReference type="AlphaFoldDB" id="A0A7Y0ENP5"/>
<dbReference type="Gene3D" id="3.20.20.70">
    <property type="entry name" value="Aldolase class I"/>
    <property type="match status" value="1"/>
</dbReference>
<evidence type="ECO:0000313" key="9">
    <source>
        <dbReference type="Proteomes" id="UP000532194"/>
    </source>
</evidence>
<comment type="cofactor">
    <cofactor evidence="1">
        <name>[4Fe-4S] cluster</name>
        <dbReference type="ChEBI" id="CHEBI:49883"/>
    </cofactor>
</comment>
<dbReference type="GO" id="GO:0046872">
    <property type="term" value="F:metal ion binding"/>
    <property type="evidence" value="ECO:0007669"/>
    <property type="project" value="UniProtKB-KW"/>
</dbReference>
<dbReference type="SFLD" id="SFLDG01063">
    <property type="entry name" value="activating_enzymes__group_1"/>
    <property type="match status" value="1"/>
</dbReference>
<evidence type="ECO:0000313" key="8">
    <source>
        <dbReference type="EMBL" id="NMM93612.1"/>
    </source>
</evidence>
<evidence type="ECO:0000256" key="4">
    <source>
        <dbReference type="ARBA" id="ARBA00022723"/>
    </source>
</evidence>
<evidence type="ECO:0000256" key="1">
    <source>
        <dbReference type="ARBA" id="ARBA00001966"/>
    </source>
</evidence>
<evidence type="ECO:0000256" key="2">
    <source>
        <dbReference type="ARBA" id="ARBA00022485"/>
    </source>
</evidence>
<dbReference type="GO" id="GO:0043365">
    <property type="term" value="F:[formate-C-acetyltransferase]-activating enzyme activity"/>
    <property type="evidence" value="ECO:0007669"/>
    <property type="project" value="InterPro"/>
</dbReference>
<organism evidence="8 9">
    <name type="scientific">Bifidobacterium oedipodis</name>
    <dbReference type="NCBI Taxonomy" id="2675322"/>
    <lineage>
        <taxon>Bacteria</taxon>
        <taxon>Bacillati</taxon>
        <taxon>Actinomycetota</taxon>
        <taxon>Actinomycetes</taxon>
        <taxon>Bifidobacteriales</taxon>
        <taxon>Bifidobacteriaceae</taxon>
        <taxon>Bifidobacterium</taxon>
    </lineage>
</organism>
<protein>
    <submittedName>
        <fullName evidence="8">Anaerobic ribonucleoside-triphosphate reductase activating protein</fullName>
    </submittedName>
</protein>
<dbReference type="GO" id="GO:0004748">
    <property type="term" value="F:ribonucleoside-diphosphate reductase activity, thioredoxin disulfide as acceptor"/>
    <property type="evidence" value="ECO:0007669"/>
    <property type="project" value="TreeGrafter"/>
</dbReference>
<comment type="caution">
    <text evidence="8">The sequence shown here is derived from an EMBL/GenBank/DDBJ whole genome shotgun (WGS) entry which is preliminary data.</text>
</comment>
<dbReference type="RefSeq" id="WP_169171666.1">
    <property type="nucleotide sequence ID" value="NZ_JAAIII010000002.1"/>
</dbReference>
<dbReference type="PANTHER" id="PTHR30352">
    <property type="entry name" value="PYRUVATE FORMATE-LYASE-ACTIVATING ENZYME"/>
    <property type="match status" value="1"/>
</dbReference>
<dbReference type="InterPro" id="IPR007197">
    <property type="entry name" value="rSAM"/>
</dbReference>
<keyword evidence="9" id="KW-1185">Reference proteome</keyword>
<dbReference type="InterPro" id="IPR013785">
    <property type="entry name" value="Aldolase_TIM"/>
</dbReference>
<feature type="region of interest" description="Disordered" evidence="7">
    <location>
        <begin position="1"/>
        <end position="41"/>
    </location>
</feature>
<keyword evidence="2" id="KW-0004">4Fe-4S</keyword>
<sequence length="244" mass="27369">MPSFVKTTRAPEPKRHDFAAGETGRGPGVPSQGLANDPRAGQWDGRNMSARMIADYKTFIVTDGEGVRNSLYVSGCPFHCIDCFNASIWDFKAGHEYTQALEDRIIDDLRPSYVQGLTFLGGEPMLNTPVLLPLARRIRAEFGQSKDIWAWTGYTWEELMREGETPDKHELLGLIDVLVDGRYLKDRKDSLLQFRGSSNQRILDVPASLAAGEPVIWARLHDQERDIPEMYLKDREAGEGAQAS</sequence>
<keyword evidence="6" id="KW-0411">Iron-sulfur</keyword>
<accession>A0A7Y0ENP5</accession>
<feature type="compositionally biased region" description="Basic and acidic residues" evidence="7">
    <location>
        <begin position="9"/>
        <end position="19"/>
    </location>
</feature>
<dbReference type="SFLD" id="SFLDF00299">
    <property type="entry name" value="anaerobic_ribonucleoside-triph"/>
    <property type="match status" value="1"/>
</dbReference>
<gene>
    <name evidence="8" type="ORF">G1C95_0797</name>
</gene>